<dbReference type="Proteomes" id="UP000265926">
    <property type="component" value="Unassembled WGS sequence"/>
</dbReference>
<evidence type="ECO:0000313" key="2">
    <source>
        <dbReference type="Proteomes" id="UP000265926"/>
    </source>
</evidence>
<keyword evidence="2" id="KW-1185">Reference proteome</keyword>
<gene>
    <name evidence="1" type="ORF">D1614_22915</name>
</gene>
<dbReference type="AlphaFoldDB" id="A0A399SR87"/>
<protein>
    <recommendedName>
        <fullName evidence="3">Peptidyl-prolyl cis-trans isomerase</fullName>
    </recommendedName>
</protein>
<sequence>MNGCSEAPREEPVAQVGDRFLYKSDLLKIFPGNATREDSILIATDYINKWVKQELMIQKANENLSPGQKDVTRELEEYRNSLIIFRYKNELMQQRMDTVVTPAQIEQYYEQNKTTFNLDRSIVKGVYVRIPQELANVDALKTMVQDMTDEGQSILRDYCTRYAKNFEIATNWIDFKVLNRNLPVQIDDPEAFLRNNSLKEMTDEDYYYLVSILDYKLTNDLAPLEFVENDIKNLILNQRKIKFLREVETNIFKEGERQKKFKIYDTAINNE</sequence>
<evidence type="ECO:0008006" key="3">
    <source>
        <dbReference type="Google" id="ProtNLM"/>
    </source>
</evidence>
<evidence type="ECO:0000313" key="1">
    <source>
        <dbReference type="EMBL" id="RIJ45444.1"/>
    </source>
</evidence>
<proteinExistence type="predicted"/>
<comment type="caution">
    <text evidence="1">The sequence shown here is derived from an EMBL/GenBank/DDBJ whole genome shotgun (WGS) entry which is preliminary data.</text>
</comment>
<reference evidence="1 2" key="1">
    <citation type="submission" date="2018-08" db="EMBL/GenBank/DDBJ databases">
        <title>Pallidiluteibacterium maritimus gen. nov., sp. nov., isolated from coastal sediment.</title>
        <authorList>
            <person name="Zhou L.Y."/>
        </authorList>
    </citation>
    <scope>NUCLEOTIDE SEQUENCE [LARGE SCALE GENOMIC DNA]</scope>
    <source>
        <strain evidence="1 2">XSD2</strain>
    </source>
</reference>
<accession>A0A399SR87</accession>
<dbReference type="EMBL" id="QWGR01000025">
    <property type="protein sequence ID" value="RIJ45444.1"/>
    <property type="molecule type" value="Genomic_DNA"/>
</dbReference>
<name>A0A399SR87_9BACT</name>
<organism evidence="1 2">
    <name type="scientific">Maribellus luteus</name>
    <dbReference type="NCBI Taxonomy" id="2305463"/>
    <lineage>
        <taxon>Bacteria</taxon>
        <taxon>Pseudomonadati</taxon>
        <taxon>Bacteroidota</taxon>
        <taxon>Bacteroidia</taxon>
        <taxon>Marinilabiliales</taxon>
        <taxon>Prolixibacteraceae</taxon>
        <taxon>Maribellus</taxon>
    </lineage>
</organism>